<gene>
    <name evidence="1" type="ORF">HB778_22190</name>
</gene>
<sequence length="109" mass="12788">MQRMGMVLGLKPEKVEEYVRLHAAVWPDVLTMISTCNIKNYSIYLKRPENLLFSTFEYHGTDYAADMAKMAADPRTQEWWAVCMPCQEPLATRKEGEWWASMDEVFHHD</sequence>
<reference evidence="2" key="1">
    <citation type="journal article" date="2020" name="Mol. Plant Microbe">
        <title>Rhizobial microsymbionts of the narrowly endemic Oxytropis species growing in Kamchatka are characterized by significant genetic diversity and possess a set of genes that are associated with T3SS and T6SS secretion systems and can affect the development of symbiosis.</title>
        <authorList>
            <person name="Safronova V."/>
            <person name="Guro P."/>
            <person name="Sazanova A."/>
            <person name="Kuznetsova I."/>
            <person name="Belimov A."/>
            <person name="Yakubov V."/>
            <person name="Chirak E."/>
            <person name="Afonin A."/>
            <person name="Gogolev Y."/>
            <person name="Andronov E."/>
            <person name="Tikhonovich I."/>
        </authorList>
    </citation>
    <scope>NUCLEOTIDE SEQUENCE [LARGE SCALE GENOMIC DNA]</scope>
    <source>
        <strain evidence="2">583</strain>
    </source>
</reference>
<protein>
    <submittedName>
        <fullName evidence="1">L-rhamnose mutarotase</fullName>
    </submittedName>
</protein>
<dbReference type="AlphaFoldDB" id="A0A7G6SWV6"/>
<dbReference type="Proteomes" id="UP000515465">
    <property type="component" value="Chromosome"/>
</dbReference>
<dbReference type="PANTHER" id="PTHR34389:SF2">
    <property type="entry name" value="L-RHAMNOSE MUTAROTASE"/>
    <property type="match status" value="1"/>
</dbReference>
<evidence type="ECO:0000313" key="2">
    <source>
        <dbReference type="Proteomes" id="UP000515465"/>
    </source>
</evidence>
<proteinExistence type="predicted"/>
<organism evidence="1 2">
    <name type="scientific">Mesorhizobium huakuii</name>
    <dbReference type="NCBI Taxonomy" id="28104"/>
    <lineage>
        <taxon>Bacteria</taxon>
        <taxon>Pseudomonadati</taxon>
        <taxon>Pseudomonadota</taxon>
        <taxon>Alphaproteobacteria</taxon>
        <taxon>Hyphomicrobiales</taxon>
        <taxon>Phyllobacteriaceae</taxon>
        <taxon>Mesorhizobium</taxon>
    </lineage>
</organism>
<dbReference type="Gene3D" id="3.30.70.100">
    <property type="match status" value="1"/>
</dbReference>
<name>A0A7G6SWV6_9HYPH</name>
<dbReference type="EMBL" id="CP050296">
    <property type="protein sequence ID" value="QND58988.1"/>
    <property type="molecule type" value="Genomic_DNA"/>
</dbReference>
<dbReference type="PANTHER" id="PTHR34389">
    <property type="entry name" value="L-RHAMNOSE MUTAROTASE"/>
    <property type="match status" value="1"/>
</dbReference>
<dbReference type="RefSeq" id="WP_183456961.1">
    <property type="nucleotide sequence ID" value="NZ_CP050296.1"/>
</dbReference>
<evidence type="ECO:0000313" key="1">
    <source>
        <dbReference type="EMBL" id="QND58988.1"/>
    </source>
</evidence>
<accession>A0A7G6SWV6</accession>
<dbReference type="InterPro" id="IPR008000">
    <property type="entry name" value="Rham/fucose_mutarotase"/>
</dbReference>
<dbReference type="SUPFAM" id="SSF54909">
    <property type="entry name" value="Dimeric alpha+beta barrel"/>
    <property type="match status" value="1"/>
</dbReference>
<dbReference type="GO" id="GO:0016857">
    <property type="term" value="F:racemase and epimerase activity, acting on carbohydrates and derivatives"/>
    <property type="evidence" value="ECO:0007669"/>
    <property type="project" value="InterPro"/>
</dbReference>
<dbReference type="InterPro" id="IPR011008">
    <property type="entry name" value="Dimeric_a/b-barrel"/>
</dbReference>
<dbReference type="Pfam" id="PF05336">
    <property type="entry name" value="rhaM"/>
    <property type="match status" value="1"/>
</dbReference>